<evidence type="ECO:0000313" key="3">
    <source>
        <dbReference type="EMBL" id="GAE27177.1"/>
    </source>
</evidence>
<feature type="transmembrane region" description="Helical" evidence="1">
    <location>
        <begin position="93"/>
        <end position="112"/>
    </location>
</feature>
<proteinExistence type="predicted"/>
<name>W4Q5A1_9BACI</name>
<dbReference type="Proteomes" id="UP000018890">
    <property type="component" value="Unassembled WGS sequence"/>
</dbReference>
<feature type="transmembrane region" description="Helical" evidence="1">
    <location>
        <begin position="604"/>
        <end position="637"/>
    </location>
</feature>
<feature type="transmembrane region" description="Helical" evidence="1">
    <location>
        <begin position="360"/>
        <end position="381"/>
    </location>
</feature>
<accession>W4Q5A1</accession>
<keyword evidence="1" id="KW-1133">Transmembrane helix</keyword>
<dbReference type="PANTHER" id="PTHR43849">
    <property type="entry name" value="BLL3936 PROTEIN"/>
    <property type="match status" value="1"/>
</dbReference>
<reference evidence="3" key="1">
    <citation type="journal article" date="2014" name="Genome Announc.">
        <title>Draft Genome Sequences of Three Alkaliphilic Bacillus Strains, Bacillus wakoensis JCM 9140T, Bacillus akibai JCM 9157T, and Bacillus hemicellulosilyticus JCM 9152T.</title>
        <authorList>
            <person name="Yuki M."/>
            <person name="Oshima K."/>
            <person name="Suda W."/>
            <person name="Oshida Y."/>
            <person name="Kitamura K."/>
            <person name="Iida T."/>
            <person name="Hattori M."/>
            <person name="Ohkuma M."/>
        </authorList>
    </citation>
    <scope>NUCLEOTIDE SEQUENCE [LARGE SCALE GENOMIC DNA]</scope>
    <source>
        <strain evidence="3">JCM 9140</strain>
    </source>
</reference>
<dbReference type="InterPro" id="IPR010656">
    <property type="entry name" value="DctM"/>
</dbReference>
<feature type="transmembrane region" description="Helical" evidence="1">
    <location>
        <begin position="38"/>
        <end position="57"/>
    </location>
</feature>
<feature type="domain" description="TRAP C4-dicarboxylate transport system permease DctM subunit" evidence="2">
    <location>
        <begin position="136"/>
        <end position="568"/>
    </location>
</feature>
<dbReference type="EMBL" id="BAUT01000041">
    <property type="protein sequence ID" value="GAE27177.1"/>
    <property type="molecule type" value="Genomic_DNA"/>
</dbReference>
<evidence type="ECO:0000313" key="4">
    <source>
        <dbReference type="Proteomes" id="UP000018890"/>
    </source>
</evidence>
<feature type="transmembrane region" description="Helical" evidence="1">
    <location>
        <begin position="281"/>
        <end position="306"/>
    </location>
</feature>
<feature type="transmembrane region" description="Helical" evidence="1">
    <location>
        <begin position="124"/>
        <end position="142"/>
    </location>
</feature>
<evidence type="ECO:0000259" key="2">
    <source>
        <dbReference type="Pfam" id="PF06808"/>
    </source>
</evidence>
<feature type="transmembrane region" description="Helical" evidence="1">
    <location>
        <begin position="198"/>
        <end position="216"/>
    </location>
</feature>
<keyword evidence="1" id="KW-0812">Transmembrane</keyword>
<dbReference type="STRING" id="1236970.JCM9140_3298"/>
<comment type="caution">
    <text evidence="3">The sequence shown here is derived from an EMBL/GenBank/DDBJ whole genome shotgun (WGS) entry which is preliminary data.</text>
</comment>
<gene>
    <name evidence="3" type="ORF">JCM9140_3298</name>
</gene>
<dbReference type="PANTHER" id="PTHR43849:SF2">
    <property type="entry name" value="BLL3936 PROTEIN"/>
    <property type="match status" value="1"/>
</dbReference>
<dbReference type="RefSeq" id="WP_081727707.1">
    <property type="nucleotide sequence ID" value="NZ_BAUT01000041.1"/>
</dbReference>
<keyword evidence="4" id="KW-1185">Reference proteome</keyword>
<evidence type="ECO:0000256" key="1">
    <source>
        <dbReference type="SAM" id="Phobius"/>
    </source>
</evidence>
<feature type="transmembrane region" description="Helical" evidence="1">
    <location>
        <begin position="423"/>
        <end position="449"/>
    </location>
</feature>
<feature type="transmembrane region" description="Helical" evidence="1">
    <location>
        <begin position="69"/>
        <end position="86"/>
    </location>
</feature>
<feature type="transmembrane region" description="Helical" evidence="1">
    <location>
        <begin position="573"/>
        <end position="598"/>
    </location>
</feature>
<feature type="transmembrane region" description="Helical" evidence="1">
    <location>
        <begin position="461"/>
        <end position="487"/>
    </location>
</feature>
<dbReference type="OrthoDB" id="9759894at2"/>
<sequence length="651" mass="69757">MKEASKSPKKIDTEIQEKPSYIETLWKTRGSKWNRARVLSLIIAVLAIGLSLFHIYTAGYGTLPSWQQRSVHVIWALLLIFLLFPFKKGKEFGWVDVIFVLITLATAAYMLFDAQGIQSRQGNVSTNDMMFGTVLLALILEATRRTNGLLMSFIGLFFLAYIFLGQYFPGALAHPGVRYGKVIDQMFNSTLGIFSSPIYVSSTMLILFVIFGSFLMKSGGGQFFTNFAFGALGNKSGGPALSAVGASALVSTITGNGAANAAITGSFTIPLMKKLGYKKKFAAAVEAVASQGGQIMPPIMGASVFIMAEATGVPYIKLAFYALIPAVIYFLIAGFIVYFHAKRLKLEGIPKEQLPSVKEVLLKQSYLFLPIALIIGLMIYGFSPMKAGFYAIIATVVLSWIRKKTRMDLLKILAALENGTKSALAVIAACAMAGIVVGAVSLTGLGLTFSRFMVDLAGGNLFVLLLLMAVASIILGMGMPTVSAYVILSILGVPALTDLGVNLIAAHMFVFYFGVLSGLTPPVAITAYTTAGIAGSNPNGTALYAMRIGFGGFFLPFIFVYNPQLLMQGGNTLEITLVTVSALISCFLLAASIEGYFIQLLSVIQRILLFVGAVGLVVPGIAGDLFGIAALIIVFLWQKSKNNNVPKQLSA</sequence>
<keyword evidence="1" id="KW-0472">Membrane</keyword>
<feature type="transmembrane region" description="Helical" evidence="1">
    <location>
        <begin position="149"/>
        <end position="168"/>
    </location>
</feature>
<dbReference type="AlphaFoldDB" id="W4Q5A1"/>
<dbReference type="NCBIfam" id="TIGR02123">
    <property type="entry name" value="TRAP_fused"/>
    <property type="match status" value="1"/>
</dbReference>
<dbReference type="InterPro" id="IPR011853">
    <property type="entry name" value="TRAP_DctM-Dct_fused"/>
</dbReference>
<feature type="transmembrane region" description="Helical" evidence="1">
    <location>
        <begin position="318"/>
        <end position="339"/>
    </location>
</feature>
<feature type="transmembrane region" description="Helical" evidence="1">
    <location>
        <begin position="541"/>
        <end position="561"/>
    </location>
</feature>
<dbReference type="Pfam" id="PF06808">
    <property type="entry name" value="DctM"/>
    <property type="match status" value="1"/>
</dbReference>
<organism evidence="3 4">
    <name type="scientific">Halalkalibacter wakoensis JCM 9140</name>
    <dbReference type="NCBI Taxonomy" id="1236970"/>
    <lineage>
        <taxon>Bacteria</taxon>
        <taxon>Bacillati</taxon>
        <taxon>Bacillota</taxon>
        <taxon>Bacilli</taxon>
        <taxon>Bacillales</taxon>
        <taxon>Bacillaceae</taxon>
        <taxon>Halalkalibacter</taxon>
    </lineage>
</organism>
<protein>
    <submittedName>
        <fullName evidence="3">TRAP-type uncharacterized transport system</fullName>
    </submittedName>
</protein>